<protein>
    <submittedName>
        <fullName evidence="1">DUF3768 domain-containing protein</fullName>
    </submittedName>
</protein>
<evidence type="ECO:0000313" key="1">
    <source>
        <dbReference type="EMBL" id="MCB5412096.1"/>
    </source>
</evidence>
<evidence type="ECO:0000313" key="2">
    <source>
        <dbReference type="Proteomes" id="UP001198571"/>
    </source>
</evidence>
<reference evidence="1 2" key="1">
    <citation type="submission" date="2020-07" db="EMBL/GenBank/DDBJ databases">
        <title>Pseudogemmobacter sp. nov., isolated from poultry manure in Taiwan.</title>
        <authorList>
            <person name="Lin S.-Y."/>
            <person name="Tang Y.-S."/>
            <person name="Young C.-C."/>
        </authorList>
    </citation>
    <scope>NUCLEOTIDE SEQUENCE [LARGE SCALE GENOMIC DNA]</scope>
    <source>
        <strain evidence="1 2">CC-YST710</strain>
    </source>
</reference>
<proteinExistence type="predicted"/>
<dbReference type="RefSeq" id="WP_226937524.1">
    <property type="nucleotide sequence ID" value="NZ_JACDXX010000028.1"/>
</dbReference>
<sequence>MNEADLDYEPTVTEVIAFQNDLFRTHLGNHPYVKGKVLATSGVRQRGPQFLNDVAEAVRTFSAFNKEDDPHGEHNFGVIYVAGVKLYFRIDLYDPDYRFGSNAPHDLTATRRVLTVMHPQDY</sequence>
<organism evidence="1 2">
    <name type="scientific">Pseudogemmobacter faecipullorum</name>
    <dbReference type="NCBI Taxonomy" id="2755041"/>
    <lineage>
        <taxon>Bacteria</taxon>
        <taxon>Pseudomonadati</taxon>
        <taxon>Pseudomonadota</taxon>
        <taxon>Alphaproteobacteria</taxon>
        <taxon>Rhodobacterales</taxon>
        <taxon>Paracoccaceae</taxon>
        <taxon>Pseudogemmobacter</taxon>
    </lineage>
</organism>
<name>A0ABS8CRS5_9RHOB</name>
<accession>A0ABS8CRS5</accession>
<gene>
    <name evidence="1" type="ORF">H0485_19130</name>
</gene>
<comment type="caution">
    <text evidence="1">The sequence shown here is derived from an EMBL/GenBank/DDBJ whole genome shotgun (WGS) entry which is preliminary data.</text>
</comment>
<dbReference type="InterPro" id="IPR022243">
    <property type="entry name" value="DUF3768"/>
</dbReference>
<dbReference type="EMBL" id="JACDXX010000028">
    <property type="protein sequence ID" value="MCB5412096.1"/>
    <property type="molecule type" value="Genomic_DNA"/>
</dbReference>
<keyword evidence="2" id="KW-1185">Reference proteome</keyword>
<dbReference type="Proteomes" id="UP001198571">
    <property type="component" value="Unassembled WGS sequence"/>
</dbReference>
<dbReference type="Pfam" id="PF12599">
    <property type="entry name" value="DUF3768"/>
    <property type="match status" value="1"/>
</dbReference>